<keyword evidence="5" id="KW-1185">Reference proteome</keyword>
<feature type="compositionally biased region" description="Gly residues" evidence="1">
    <location>
        <begin position="226"/>
        <end position="235"/>
    </location>
</feature>
<feature type="chain" id="PRO_5043876297" evidence="3">
    <location>
        <begin position="33"/>
        <end position="446"/>
    </location>
</feature>
<evidence type="ECO:0000256" key="1">
    <source>
        <dbReference type="SAM" id="MobiDB-lite"/>
    </source>
</evidence>
<feature type="region of interest" description="Disordered" evidence="1">
    <location>
        <begin position="221"/>
        <end position="352"/>
    </location>
</feature>
<dbReference type="CDD" id="cd12087">
    <property type="entry name" value="TM_EGFR-like"/>
    <property type="match status" value="1"/>
</dbReference>
<feature type="compositionally biased region" description="Basic residues" evidence="1">
    <location>
        <begin position="403"/>
        <end position="431"/>
    </location>
</feature>
<reference evidence="4 5" key="1">
    <citation type="submission" date="2021-12" db="EMBL/GenBank/DDBJ databases">
        <title>High titer production of polyol ester of fatty acids by Rhodotorula paludigena BS15 towards product separation-free biomass refinery.</title>
        <authorList>
            <person name="Mano J."/>
            <person name="Ono H."/>
            <person name="Tanaka T."/>
            <person name="Naito K."/>
            <person name="Sushida H."/>
            <person name="Ike M."/>
            <person name="Tokuyasu K."/>
            <person name="Kitaoka M."/>
        </authorList>
    </citation>
    <scope>NUCLEOTIDE SEQUENCE [LARGE SCALE GENOMIC DNA]</scope>
    <source>
        <strain evidence="4 5">BS15</strain>
    </source>
</reference>
<name>A0AAV5G681_9BASI</name>
<evidence type="ECO:0000313" key="5">
    <source>
        <dbReference type="Proteomes" id="UP001342314"/>
    </source>
</evidence>
<feature type="compositionally biased region" description="Low complexity" evidence="1">
    <location>
        <begin position="292"/>
        <end position="301"/>
    </location>
</feature>
<comment type="caution">
    <text evidence="4">The sequence shown here is derived from an EMBL/GenBank/DDBJ whole genome shotgun (WGS) entry which is preliminary data.</text>
</comment>
<dbReference type="EMBL" id="BQKY01000002">
    <property type="protein sequence ID" value="GJN87905.1"/>
    <property type="molecule type" value="Genomic_DNA"/>
</dbReference>
<sequence length="446" mass="45154">MPVATGDGIRAPMSALARTVFLLLASASTAKAHMELNSPYAIKSQFNKANVEPNIDWSMTSPLALDGSNWPAKGYATSATVDALEPVATLEAGKEFSWDLAGTATHNGGSCQVGVSYDYMETQVVIASWIGQCPLEKFNKTGNREMYQNAAVVAISGTATEFTGPQAFRINTYGKGVCYLEEETDTIFPNPGDQVFFADGYSADTPSNAPDCADWDNEKMVTVKGTGDGPASSGGGDDEGEGDEGKTKTKTGDDDGASATNSDGDPTATGGETGGSGAGAGATGTSAGGAGSSLSSKTSGTGAAGGGVASGTGGAVGGAASAGTGATGGAAAPTGESSASTGSTSGSTTDSEIDVKPIAIGVGVVALIVVAGLVIFLVARKKPRQRQYHEVSSESDDSDRHGGGRRRSRSSRRSGGRHSSRRRSSKSSSRRRKEETSETDTDSDTN</sequence>
<feature type="compositionally biased region" description="Gly residues" evidence="1">
    <location>
        <begin position="302"/>
        <end position="317"/>
    </location>
</feature>
<evidence type="ECO:0000256" key="2">
    <source>
        <dbReference type="SAM" id="Phobius"/>
    </source>
</evidence>
<feature type="transmembrane region" description="Helical" evidence="2">
    <location>
        <begin position="358"/>
        <end position="379"/>
    </location>
</feature>
<feature type="compositionally biased region" description="Basic and acidic residues" evidence="1">
    <location>
        <begin position="387"/>
        <end position="402"/>
    </location>
</feature>
<keyword evidence="2" id="KW-0812">Transmembrane</keyword>
<organism evidence="4 5">
    <name type="scientific">Rhodotorula paludigena</name>
    <dbReference type="NCBI Taxonomy" id="86838"/>
    <lineage>
        <taxon>Eukaryota</taxon>
        <taxon>Fungi</taxon>
        <taxon>Dikarya</taxon>
        <taxon>Basidiomycota</taxon>
        <taxon>Pucciniomycotina</taxon>
        <taxon>Microbotryomycetes</taxon>
        <taxon>Sporidiobolales</taxon>
        <taxon>Sporidiobolaceae</taxon>
        <taxon>Rhodotorula</taxon>
    </lineage>
</organism>
<feature type="region of interest" description="Disordered" evidence="1">
    <location>
        <begin position="382"/>
        <end position="446"/>
    </location>
</feature>
<evidence type="ECO:0000256" key="3">
    <source>
        <dbReference type="SAM" id="SignalP"/>
    </source>
</evidence>
<feature type="compositionally biased region" description="Basic and acidic residues" evidence="1">
    <location>
        <begin position="243"/>
        <end position="253"/>
    </location>
</feature>
<protein>
    <submittedName>
        <fullName evidence="4">Uncharacterized protein</fullName>
    </submittedName>
</protein>
<feature type="compositionally biased region" description="Acidic residues" evidence="1">
    <location>
        <begin position="437"/>
        <end position="446"/>
    </location>
</feature>
<feature type="compositionally biased region" description="Gly residues" evidence="1">
    <location>
        <begin position="271"/>
        <end position="291"/>
    </location>
</feature>
<keyword evidence="3" id="KW-0732">Signal</keyword>
<keyword evidence="2" id="KW-0472">Membrane</keyword>
<dbReference type="Proteomes" id="UP001342314">
    <property type="component" value="Unassembled WGS sequence"/>
</dbReference>
<feature type="signal peptide" evidence="3">
    <location>
        <begin position="1"/>
        <end position="32"/>
    </location>
</feature>
<dbReference type="PANTHER" id="PTHR36182:SF1">
    <property type="entry name" value="PROTEIN, PUTATIVE (AFU_ORTHOLOGUE AFUA_6G10930)-RELATED"/>
    <property type="match status" value="1"/>
</dbReference>
<dbReference type="PANTHER" id="PTHR36182">
    <property type="entry name" value="PROTEIN, PUTATIVE (AFU_ORTHOLOGUE AFUA_6G10930)-RELATED"/>
    <property type="match status" value="1"/>
</dbReference>
<proteinExistence type="predicted"/>
<accession>A0AAV5G681</accession>
<keyword evidence="2" id="KW-1133">Transmembrane helix</keyword>
<evidence type="ECO:0000313" key="4">
    <source>
        <dbReference type="EMBL" id="GJN87905.1"/>
    </source>
</evidence>
<dbReference type="Gene3D" id="2.70.50.70">
    <property type="match status" value="2"/>
</dbReference>
<gene>
    <name evidence="4" type="ORF">Rhopal_000860-T1</name>
</gene>
<dbReference type="AlphaFoldDB" id="A0AAV5G681"/>
<feature type="compositionally biased region" description="Low complexity" evidence="1">
    <location>
        <begin position="318"/>
        <end position="349"/>
    </location>
</feature>